<feature type="region of interest" description="Disordered" evidence="3">
    <location>
        <begin position="1421"/>
        <end position="1469"/>
    </location>
</feature>
<dbReference type="PANTHER" id="PTHR46652">
    <property type="entry name" value="LEUCINE-RICH REPEAT AND IQ DOMAIN-CONTAINING PROTEIN 1-RELATED"/>
    <property type="match status" value="1"/>
</dbReference>
<proteinExistence type="predicted"/>
<evidence type="ECO:0000313" key="5">
    <source>
        <dbReference type="Proteomes" id="UP001208570"/>
    </source>
</evidence>
<dbReference type="SUPFAM" id="SSF52058">
    <property type="entry name" value="L domain-like"/>
    <property type="match status" value="3"/>
</dbReference>
<evidence type="ECO:0000256" key="2">
    <source>
        <dbReference type="ARBA" id="ARBA00022737"/>
    </source>
</evidence>
<dbReference type="PROSITE" id="PS51450">
    <property type="entry name" value="LRR"/>
    <property type="match status" value="15"/>
</dbReference>
<dbReference type="Pfam" id="PF14580">
    <property type="entry name" value="LRR_9"/>
    <property type="match status" value="3"/>
</dbReference>
<dbReference type="PANTHER" id="PTHR46652:SF3">
    <property type="entry name" value="LEUCINE-RICH REPEAT-CONTAINING PROTEIN 9"/>
    <property type="match status" value="1"/>
</dbReference>
<comment type="caution">
    <text evidence="4">The sequence shown here is derived from an EMBL/GenBank/DDBJ whole genome shotgun (WGS) entry which is preliminary data.</text>
</comment>
<keyword evidence="5" id="KW-1185">Reference proteome</keyword>
<dbReference type="Gene3D" id="3.80.10.10">
    <property type="entry name" value="Ribonuclease Inhibitor"/>
    <property type="match status" value="6"/>
</dbReference>
<feature type="compositionally biased region" description="Polar residues" evidence="3">
    <location>
        <begin position="1433"/>
        <end position="1442"/>
    </location>
</feature>
<protein>
    <recommendedName>
        <fullName evidence="6">Leucine-rich repeat-containing protein 9</fullName>
    </recommendedName>
</protein>
<dbReference type="InterPro" id="IPR050836">
    <property type="entry name" value="SDS22/Internalin_LRR"/>
</dbReference>
<name>A0AAD9N822_9ANNE</name>
<evidence type="ECO:0000256" key="1">
    <source>
        <dbReference type="ARBA" id="ARBA00022614"/>
    </source>
</evidence>
<dbReference type="InterPro" id="IPR001611">
    <property type="entry name" value="Leu-rich_rpt"/>
</dbReference>
<feature type="region of interest" description="Disordered" evidence="3">
    <location>
        <begin position="277"/>
        <end position="297"/>
    </location>
</feature>
<dbReference type="SMART" id="SM00364">
    <property type="entry name" value="LRR_BAC"/>
    <property type="match status" value="9"/>
</dbReference>
<accession>A0AAD9N822</accession>
<gene>
    <name evidence="4" type="ORF">LSH36_162g01001</name>
</gene>
<evidence type="ECO:0000256" key="3">
    <source>
        <dbReference type="SAM" id="MobiDB-lite"/>
    </source>
</evidence>
<dbReference type="SMART" id="SM00365">
    <property type="entry name" value="LRR_SD22"/>
    <property type="match status" value="18"/>
</dbReference>
<dbReference type="SMART" id="SM00369">
    <property type="entry name" value="LRR_TYP"/>
    <property type="match status" value="12"/>
</dbReference>
<dbReference type="InterPro" id="IPR032675">
    <property type="entry name" value="LRR_dom_sf"/>
</dbReference>
<sequence length="1469" mass="167436">MSIVYLAAGFNIKALVQNMTMEEEEIIKEVCADNGLSFSRLGQEGFSCVRLEMFFSGYPKMMGLSHFPNLQVLCIVGQPITQIQGLSAVPKLKELWISECQIQKIEGLSESKHLRRLYLYDNHIKKIENLSQLIELEKLWLNNNEIKEIEDLTNLTKLPALRELGLNSAQYRANPVSLLCNYTTHILYHLPSLAQLDTYDINNKAIKDLAEATVMKKKMYYNMKVKTVYRQLAELQKIMNELKEHYLAIPKDRLQTLAFVIKQVECDMEELQDCDLETDRSHDSGTESEKDYREQKAAEDKGVLEKYQHKHRALEERVGLWERKIMELEHYYKEAFSRLKQATDVTVRRLTTELETGGNVRFEDGKTSDLWFTSCHDLVLSRFCAADYKEQGVSGIKIHRITRIHNRILKNRFDDELAANVDMDDSVLPTAKNNSYKKLLEYLFWIWDPDLPGGQTEPARVLEDGFKDSATYKQLGKEAAVPLTNSLSLADRLRMQQLHRLSRGKDFVDSCPYRYGQLVVAKVYIGRSVQAKENKQIVPDNYPRCDSVMRSKLDQLSKLGIGNQRPVCECSSRQCEWFIFNHHLVMPEYVIDFEYITKANPRSPFAICTSSYLLNIDTKEFVPKEQLPSDDAILDMEPHSKPRPRLVALSEDVLMKMTNVTSLLNIEVLNLHDNGLVKVKELQSLPLLKKLIISFNELTRLDDVAQLNLEYLDASHNKISTLDGMKGLLKLRYLDLSWNLLCNTRDDISIIRKHCPLLNILDLRNNFWQKPEGVRLRAIGRIKSLVRLNGEDVTEVEATAALRLAAGSRISQLSLLTNSRVDTNQPRSLSLEPWSKVLCRMSQNKPDRTSDQDSHWYSKVTVLNLDSQHISKLSNLERLENLRWVSFCDNDITRIEGLENCLKLEELSLADNCISVIENLGNLSNLCLLSLGNNYIQTLEGTGLENLRHLQYFSIESNSISSLCGLQRMSALTELYVGNNNIQNIREIFYLKNLPNLVILDLGGNPVTVSADNYRLFVIYHLKCLKALDGKAIESSEGGQAKEAFGGRLTQDFVAERLGFSNFGDLRELDFPQCGIRTVDLGSADIFAHLRSINLEHNNMTSFSGLIYLTNLRVLCLNHNHIENIIARPKQQPPQIVVKSKILTSQNAQNYSNIYSSPENINPVLENLEVLHLGYNGIKDLASLQLNRLPSLKALFLQGNEITKIEGLEALQDLRELVLDRNKIKSVGEYSFMNQWNLQELHLEENRLKDLSNLACLENLQRLFLGMNRIQDLSELERIESLKHLVELSVVSNAVARRMLHRPLLVYRMPNLMVIDGIPISEEERVKAEMYFIEQQPVAVNAAAETTLPGIVQYKTQMPVKVTNMQLVSGPYYDKQWQGTLHLSDEVLQQEVQRGAGRRRPQPSDAVVQGITGPMNATAKTGSGLSYQHAMAQGSNGRTAGSNKHHGQLSQVPYVPHQNQTEPGKNIRR</sequence>
<evidence type="ECO:0008006" key="6">
    <source>
        <dbReference type="Google" id="ProtNLM"/>
    </source>
</evidence>
<dbReference type="InterPro" id="IPR003591">
    <property type="entry name" value="Leu-rich_rpt_typical-subtyp"/>
</dbReference>
<dbReference type="EMBL" id="JAODUP010000162">
    <property type="protein sequence ID" value="KAK2158858.1"/>
    <property type="molecule type" value="Genomic_DNA"/>
</dbReference>
<dbReference type="Pfam" id="PF13855">
    <property type="entry name" value="LRR_8"/>
    <property type="match status" value="1"/>
</dbReference>
<keyword evidence="1" id="KW-0433">Leucine-rich repeat</keyword>
<keyword evidence="2" id="KW-0677">Repeat</keyword>
<dbReference type="Proteomes" id="UP001208570">
    <property type="component" value="Unassembled WGS sequence"/>
</dbReference>
<organism evidence="4 5">
    <name type="scientific">Paralvinella palmiformis</name>
    <dbReference type="NCBI Taxonomy" id="53620"/>
    <lineage>
        <taxon>Eukaryota</taxon>
        <taxon>Metazoa</taxon>
        <taxon>Spiralia</taxon>
        <taxon>Lophotrochozoa</taxon>
        <taxon>Annelida</taxon>
        <taxon>Polychaeta</taxon>
        <taxon>Sedentaria</taxon>
        <taxon>Canalipalpata</taxon>
        <taxon>Terebellida</taxon>
        <taxon>Terebelliformia</taxon>
        <taxon>Alvinellidae</taxon>
        <taxon>Paralvinella</taxon>
    </lineage>
</organism>
<evidence type="ECO:0000313" key="4">
    <source>
        <dbReference type="EMBL" id="KAK2158858.1"/>
    </source>
</evidence>
<reference evidence="4" key="1">
    <citation type="journal article" date="2023" name="Mol. Biol. Evol.">
        <title>Third-Generation Sequencing Reveals the Adaptive Role of the Epigenome in Three Deep-Sea Polychaetes.</title>
        <authorList>
            <person name="Perez M."/>
            <person name="Aroh O."/>
            <person name="Sun Y."/>
            <person name="Lan Y."/>
            <person name="Juniper S.K."/>
            <person name="Young C.R."/>
            <person name="Angers B."/>
            <person name="Qian P.Y."/>
        </authorList>
    </citation>
    <scope>NUCLEOTIDE SEQUENCE</scope>
    <source>
        <strain evidence="4">P08H-3</strain>
    </source>
</reference>